<comment type="caution">
    <text evidence="1">The sequence shown here is derived from an EMBL/GenBank/DDBJ whole genome shotgun (WGS) entry which is preliminary data.</text>
</comment>
<protein>
    <submittedName>
        <fullName evidence="1">Uncharacterized protein</fullName>
    </submittedName>
</protein>
<proteinExistence type="predicted"/>
<reference evidence="1" key="1">
    <citation type="journal article" date="2019" name="bioRxiv">
        <title>The Genome of the Zebra Mussel, Dreissena polymorpha: A Resource for Invasive Species Research.</title>
        <authorList>
            <person name="McCartney M.A."/>
            <person name="Auch B."/>
            <person name="Kono T."/>
            <person name="Mallez S."/>
            <person name="Zhang Y."/>
            <person name="Obille A."/>
            <person name="Becker A."/>
            <person name="Abrahante J.E."/>
            <person name="Garbe J."/>
            <person name="Badalamenti J.P."/>
            <person name="Herman A."/>
            <person name="Mangelson H."/>
            <person name="Liachko I."/>
            <person name="Sullivan S."/>
            <person name="Sone E.D."/>
            <person name="Koren S."/>
            <person name="Silverstein K.A.T."/>
            <person name="Beckman K.B."/>
            <person name="Gohl D.M."/>
        </authorList>
    </citation>
    <scope>NUCLEOTIDE SEQUENCE</scope>
    <source>
        <strain evidence="1">Duluth1</strain>
        <tissue evidence="1">Whole animal</tissue>
    </source>
</reference>
<organism evidence="1 2">
    <name type="scientific">Dreissena polymorpha</name>
    <name type="common">Zebra mussel</name>
    <name type="synonym">Mytilus polymorpha</name>
    <dbReference type="NCBI Taxonomy" id="45954"/>
    <lineage>
        <taxon>Eukaryota</taxon>
        <taxon>Metazoa</taxon>
        <taxon>Spiralia</taxon>
        <taxon>Lophotrochozoa</taxon>
        <taxon>Mollusca</taxon>
        <taxon>Bivalvia</taxon>
        <taxon>Autobranchia</taxon>
        <taxon>Heteroconchia</taxon>
        <taxon>Euheterodonta</taxon>
        <taxon>Imparidentia</taxon>
        <taxon>Neoheterodontei</taxon>
        <taxon>Myida</taxon>
        <taxon>Dreissenoidea</taxon>
        <taxon>Dreissenidae</taxon>
        <taxon>Dreissena</taxon>
    </lineage>
</organism>
<evidence type="ECO:0000313" key="1">
    <source>
        <dbReference type="EMBL" id="KAH3809224.1"/>
    </source>
</evidence>
<reference evidence="1" key="2">
    <citation type="submission" date="2020-11" db="EMBL/GenBank/DDBJ databases">
        <authorList>
            <person name="McCartney M.A."/>
            <person name="Auch B."/>
            <person name="Kono T."/>
            <person name="Mallez S."/>
            <person name="Becker A."/>
            <person name="Gohl D.M."/>
            <person name="Silverstein K.A.T."/>
            <person name="Koren S."/>
            <person name="Bechman K.B."/>
            <person name="Herman A."/>
            <person name="Abrahante J.E."/>
            <person name="Garbe J."/>
        </authorList>
    </citation>
    <scope>NUCLEOTIDE SEQUENCE</scope>
    <source>
        <strain evidence="1">Duluth1</strain>
        <tissue evidence="1">Whole animal</tissue>
    </source>
</reference>
<accession>A0A9D4JGJ1</accession>
<sequence>MEVFREVGSQSAQRAGEAILGSGRRYEQDGEFFEDFRHSLGIASLPSLGRGNKTYIVLQLPTCAHKVLIGRR</sequence>
<dbReference type="Proteomes" id="UP000828390">
    <property type="component" value="Unassembled WGS sequence"/>
</dbReference>
<keyword evidence="2" id="KW-1185">Reference proteome</keyword>
<name>A0A9D4JGJ1_DREPO</name>
<gene>
    <name evidence="1" type="ORF">DPMN_137585</name>
</gene>
<dbReference type="EMBL" id="JAIWYP010000006">
    <property type="protein sequence ID" value="KAH3809224.1"/>
    <property type="molecule type" value="Genomic_DNA"/>
</dbReference>
<evidence type="ECO:0000313" key="2">
    <source>
        <dbReference type="Proteomes" id="UP000828390"/>
    </source>
</evidence>
<dbReference type="AlphaFoldDB" id="A0A9D4JGJ1"/>